<gene>
    <name evidence="1" type="ORF">PIB30_045376</name>
</gene>
<dbReference type="Proteomes" id="UP001341840">
    <property type="component" value="Unassembled WGS sequence"/>
</dbReference>
<comment type="caution">
    <text evidence="1">The sequence shown here is derived from an EMBL/GenBank/DDBJ whole genome shotgun (WGS) entry which is preliminary data.</text>
</comment>
<protein>
    <submittedName>
        <fullName evidence="1">Uncharacterized protein</fullName>
    </submittedName>
</protein>
<dbReference type="PANTHER" id="PTHR31451:SF45">
    <property type="entry name" value="MANNAN ENDO-1,4-BETA-MANNOSIDASE 2"/>
    <property type="match status" value="1"/>
</dbReference>
<reference evidence="1 2" key="1">
    <citation type="journal article" date="2023" name="Plants (Basel)">
        <title>Bridging the Gap: Combining Genomics and Transcriptomics Approaches to Understand Stylosanthes scabra, an Orphan Legume from the Brazilian Caatinga.</title>
        <authorList>
            <person name="Ferreira-Neto J.R.C."/>
            <person name="da Silva M.D."/>
            <person name="Binneck E."/>
            <person name="de Melo N.F."/>
            <person name="da Silva R.H."/>
            <person name="de Melo A.L.T.M."/>
            <person name="Pandolfi V."/>
            <person name="Bustamante F.O."/>
            <person name="Brasileiro-Vidal A.C."/>
            <person name="Benko-Iseppon A.M."/>
        </authorList>
    </citation>
    <scope>NUCLEOTIDE SEQUENCE [LARGE SCALE GENOMIC DNA]</scope>
    <source>
        <tissue evidence="1">Leaves</tissue>
    </source>
</reference>
<name>A0ABU6TI04_9FABA</name>
<organism evidence="1 2">
    <name type="scientific">Stylosanthes scabra</name>
    <dbReference type="NCBI Taxonomy" id="79078"/>
    <lineage>
        <taxon>Eukaryota</taxon>
        <taxon>Viridiplantae</taxon>
        <taxon>Streptophyta</taxon>
        <taxon>Embryophyta</taxon>
        <taxon>Tracheophyta</taxon>
        <taxon>Spermatophyta</taxon>
        <taxon>Magnoliopsida</taxon>
        <taxon>eudicotyledons</taxon>
        <taxon>Gunneridae</taxon>
        <taxon>Pentapetalae</taxon>
        <taxon>rosids</taxon>
        <taxon>fabids</taxon>
        <taxon>Fabales</taxon>
        <taxon>Fabaceae</taxon>
        <taxon>Papilionoideae</taxon>
        <taxon>50 kb inversion clade</taxon>
        <taxon>dalbergioids sensu lato</taxon>
        <taxon>Dalbergieae</taxon>
        <taxon>Pterocarpus clade</taxon>
        <taxon>Stylosanthes</taxon>
    </lineage>
</organism>
<dbReference type="InterPro" id="IPR045053">
    <property type="entry name" value="MAN-like"/>
</dbReference>
<dbReference type="InterPro" id="IPR017853">
    <property type="entry name" value="GH"/>
</dbReference>
<dbReference type="SUPFAM" id="SSF51445">
    <property type="entry name" value="(Trans)glycosidases"/>
    <property type="match status" value="1"/>
</dbReference>
<evidence type="ECO:0000313" key="2">
    <source>
        <dbReference type="Proteomes" id="UP001341840"/>
    </source>
</evidence>
<evidence type="ECO:0000313" key="1">
    <source>
        <dbReference type="EMBL" id="MED6147608.1"/>
    </source>
</evidence>
<dbReference type="Gene3D" id="3.20.20.80">
    <property type="entry name" value="Glycosidases"/>
    <property type="match status" value="1"/>
</dbReference>
<dbReference type="PANTHER" id="PTHR31451">
    <property type="match status" value="1"/>
</dbReference>
<dbReference type="EMBL" id="JASCZI010090897">
    <property type="protein sequence ID" value="MED6147608.1"/>
    <property type="molecule type" value="Genomic_DNA"/>
</dbReference>
<keyword evidence="2" id="KW-1185">Reference proteome</keyword>
<accession>A0ABU6TI04</accession>
<sequence>MVQYVYDYSQPRVREMLKAGEKMGLKLSMFPELGLSMMQAFKAMEYVIAKARRRGVRLLLSLVNSLHSYGGKTQYVEWIWQDDDGAFAVPAQGLLREKKNKSKSQ</sequence>
<proteinExistence type="predicted"/>